<evidence type="ECO:0000256" key="1">
    <source>
        <dbReference type="SAM" id="MobiDB-lite"/>
    </source>
</evidence>
<reference evidence="2 3" key="1">
    <citation type="submission" date="2019-04" db="EMBL/GenBank/DDBJ databases">
        <title>Streptomyces sp. nov. Bv016 isolated from bark of Buahinia variegata.</title>
        <authorList>
            <person name="Kanchanasin P."/>
            <person name="Tanasupawat S."/>
            <person name="Yuki M."/>
            <person name="Kudo T."/>
        </authorList>
    </citation>
    <scope>NUCLEOTIDE SEQUENCE [LARGE SCALE GENOMIC DNA]</scope>
    <source>
        <strain evidence="2 3">JCM 4765</strain>
    </source>
</reference>
<feature type="compositionally biased region" description="Basic and acidic residues" evidence="1">
    <location>
        <begin position="57"/>
        <end position="79"/>
    </location>
</feature>
<gene>
    <name evidence="2" type="ORF">E5082_26400</name>
</gene>
<name>A0A4Z1D5R8_STRGP</name>
<organism evidence="2 3">
    <name type="scientific">Streptomyces griseoluteus</name>
    <dbReference type="NCBI Taxonomy" id="29306"/>
    <lineage>
        <taxon>Bacteria</taxon>
        <taxon>Bacillati</taxon>
        <taxon>Actinomycetota</taxon>
        <taxon>Actinomycetes</taxon>
        <taxon>Kitasatosporales</taxon>
        <taxon>Streptomycetaceae</taxon>
        <taxon>Streptomyces</taxon>
    </lineage>
</organism>
<evidence type="ECO:0000313" key="2">
    <source>
        <dbReference type="EMBL" id="TGN77518.1"/>
    </source>
</evidence>
<evidence type="ECO:0000313" key="3">
    <source>
        <dbReference type="Proteomes" id="UP000298513"/>
    </source>
</evidence>
<comment type="caution">
    <text evidence="2">The sequence shown here is derived from an EMBL/GenBank/DDBJ whole genome shotgun (WGS) entry which is preliminary data.</text>
</comment>
<dbReference type="RefSeq" id="WP_167514143.1">
    <property type="nucleotide sequence ID" value="NZ_JBHLSQ010000021.1"/>
</dbReference>
<feature type="region of interest" description="Disordered" evidence="1">
    <location>
        <begin position="55"/>
        <end position="79"/>
    </location>
</feature>
<protein>
    <submittedName>
        <fullName evidence="2">Uncharacterized protein</fullName>
    </submittedName>
</protein>
<dbReference type="Proteomes" id="UP000298513">
    <property type="component" value="Unassembled WGS sequence"/>
</dbReference>
<proteinExistence type="predicted"/>
<dbReference type="AlphaFoldDB" id="A0A4Z1D5R8"/>
<dbReference type="EMBL" id="SRRU01000010">
    <property type="protein sequence ID" value="TGN77518.1"/>
    <property type="molecule type" value="Genomic_DNA"/>
</dbReference>
<keyword evidence="3" id="KW-1185">Reference proteome</keyword>
<sequence>MDKGDIDVPDAADLDAAARRYGASKGWSLPDGGCPVRPPDPHGAEDLRRAIHAVGRGRRDPQDAIRRHVEERRGRWGWG</sequence>
<accession>A0A4Z1D5R8</accession>